<evidence type="ECO:0000313" key="2">
    <source>
        <dbReference type="Proteomes" id="UP000663880"/>
    </source>
</evidence>
<evidence type="ECO:0000313" key="1">
    <source>
        <dbReference type="EMBL" id="CAF4742666.1"/>
    </source>
</evidence>
<dbReference type="PANTHER" id="PTHR33395:SF22">
    <property type="entry name" value="REVERSE TRANSCRIPTASE DOMAIN-CONTAINING PROTEIN"/>
    <property type="match status" value="1"/>
</dbReference>
<accession>A0A821KWK1</accession>
<dbReference type="Proteomes" id="UP000663880">
    <property type="component" value="Unassembled WGS sequence"/>
</dbReference>
<proteinExistence type="predicted"/>
<evidence type="ECO:0008006" key="3">
    <source>
        <dbReference type="Google" id="ProtNLM"/>
    </source>
</evidence>
<protein>
    <recommendedName>
        <fullName evidence="3">Reverse transcriptase domain-containing protein</fullName>
    </recommendedName>
</protein>
<dbReference type="EMBL" id="CAJOBZ010000001">
    <property type="protein sequence ID" value="CAF4742666.1"/>
    <property type="molecule type" value="Genomic_DNA"/>
</dbReference>
<name>A0A821KWK1_9NEOP</name>
<keyword evidence="2" id="KW-1185">Reference proteome</keyword>
<comment type="caution">
    <text evidence="1">The sequence shown here is derived from an EMBL/GenBank/DDBJ whole genome shotgun (WGS) entry which is preliminary data.</text>
</comment>
<dbReference type="PANTHER" id="PTHR33395">
    <property type="entry name" value="TRANSCRIPTASE, PUTATIVE-RELATED-RELATED"/>
    <property type="match status" value="1"/>
</dbReference>
<reference evidence="1" key="1">
    <citation type="submission" date="2021-02" db="EMBL/GenBank/DDBJ databases">
        <authorList>
            <person name="Steward A R."/>
        </authorList>
    </citation>
    <scope>NUCLEOTIDE SEQUENCE</scope>
</reference>
<organism evidence="1 2">
    <name type="scientific">Pieris macdunnoughi</name>
    <dbReference type="NCBI Taxonomy" id="345717"/>
    <lineage>
        <taxon>Eukaryota</taxon>
        <taxon>Metazoa</taxon>
        <taxon>Ecdysozoa</taxon>
        <taxon>Arthropoda</taxon>
        <taxon>Hexapoda</taxon>
        <taxon>Insecta</taxon>
        <taxon>Pterygota</taxon>
        <taxon>Neoptera</taxon>
        <taxon>Endopterygota</taxon>
        <taxon>Lepidoptera</taxon>
        <taxon>Glossata</taxon>
        <taxon>Ditrysia</taxon>
        <taxon>Papilionoidea</taxon>
        <taxon>Pieridae</taxon>
        <taxon>Pierinae</taxon>
        <taxon>Pieris</taxon>
    </lineage>
</organism>
<gene>
    <name evidence="1" type="ORF">PMACD_LOCUS128</name>
</gene>
<sequence length="222" mass="25383">MSITNPKHFWSYIKSKKLNHAFPKTMNYCSEKASNGEDIANLFVQYFKSTYSNDNFNNPYTTVPTPSQHAQISAANISTVEILPKNISTAEKTRSFKIGWSRFYFTNILKEGADNLSQPLSYLFNFSICKGLVPNMWKAAFITPVHKKGNKCDIENYRPISKRLIAKIFEKIVYQQVYTTVKPQLTSEQHGFLRNLSKASNLIIANEYISSGMDRRAQVDVV</sequence>
<dbReference type="OrthoDB" id="426210at2759"/>
<dbReference type="AlphaFoldDB" id="A0A821KWK1"/>